<evidence type="ECO:0000313" key="5">
    <source>
        <dbReference type="EMBL" id="TKV61299.1"/>
    </source>
</evidence>
<dbReference type="AlphaFoldDB" id="A0A4U6QLW6"/>
<dbReference type="GO" id="GO:0004045">
    <property type="term" value="F:peptidyl-tRNA hydrolase activity"/>
    <property type="evidence" value="ECO:0007669"/>
    <property type="project" value="UniProtKB-EC"/>
</dbReference>
<organism evidence="5 6">
    <name type="scientific">Nakamurella flava</name>
    <dbReference type="NCBI Taxonomy" id="2576308"/>
    <lineage>
        <taxon>Bacteria</taxon>
        <taxon>Bacillati</taxon>
        <taxon>Actinomycetota</taxon>
        <taxon>Actinomycetes</taxon>
        <taxon>Nakamurellales</taxon>
        <taxon>Nakamurellaceae</taxon>
        <taxon>Nakamurella</taxon>
    </lineage>
</organism>
<dbReference type="Gene3D" id="3.40.1490.10">
    <property type="entry name" value="Bit1"/>
    <property type="match status" value="1"/>
</dbReference>
<accession>A0A4U6QLW6</accession>
<dbReference type="EC" id="3.1.1.29" evidence="1"/>
<evidence type="ECO:0000313" key="6">
    <source>
        <dbReference type="Proteomes" id="UP000306985"/>
    </source>
</evidence>
<feature type="region of interest" description="Disordered" evidence="4">
    <location>
        <begin position="1"/>
        <end position="22"/>
    </location>
</feature>
<dbReference type="Pfam" id="PF01981">
    <property type="entry name" value="PTH2"/>
    <property type="match status" value="1"/>
</dbReference>
<name>A0A4U6QLW6_9ACTN</name>
<dbReference type="InterPro" id="IPR023476">
    <property type="entry name" value="Pep_tRNA_hydro_II_dom_sf"/>
</dbReference>
<keyword evidence="2" id="KW-0378">Hydrolase</keyword>
<evidence type="ECO:0000256" key="3">
    <source>
        <dbReference type="ARBA" id="ARBA00048707"/>
    </source>
</evidence>
<dbReference type="SUPFAM" id="SSF102462">
    <property type="entry name" value="Peptidyl-tRNA hydrolase II"/>
    <property type="match status" value="1"/>
</dbReference>
<proteinExistence type="predicted"/>
<dbReference type="InterPro" id="IPR002833">
    <property type="entry name" value="PTH2"/>
</dbReference>
<evidence type="ECO:0000256" key="1">
    <source>
        <dbReference type="ARBA" id="ARBA00013260"/>
    </source>
</evidence>
<keyword evidence="6" id="KW-1185">Reference proteome</keyword>
<gene>
    <name evidence="5" type="ORF">FDO65_06755</name>
</gene>
<sequence length="300" mass="30525">MASSDTSPSGPPPPDGTVGGGVGLSGLSVSGIAAVLAPLRERYRHWLGLSDAQVRSDREEAADDVRAMPLILRMERSAPPSWHAALAAAASAAASICLDPRAAPDGPWHDAVADYCAGHIRKVTRRARGAHWAAVQDLPGVTIDLGGTEVRALLPGRVAELDSRVSRLQVGGTDAPVDPAPDWAQLGAADPAAALQLWLPSEPAMTLGKSMAQAGHAGMIAAALLSGPDTASGDAAVLDSWAAAGYPTVTQGRTADWSALSAAVAAADGWSAQRLVAVRDAGFTEIPAGTITVIARAPGR</sequence>
<dbReference type="RefSeq" id="WP_137448603.1">
    <property type="nucleotide sequence ID" value="NZ_SZZH01000001.1"/>
</dbReference>
<comment type="catalytic activity">
    <reaction evidence="3">
        <text>an N-acyl-L-alpha-aminoacyl-tRNA + H2O = an N-acyl-L-amino acid + a tRNA + H(+)</text>
        <dbReference type="Rhea" id="RHEA:54448"/>
        <dbReference type="Rhea" id="RHEA-COMP:10123"/>
        <dbReference type="Rhea" id="RHEA-COMP:13883"/>
        <dbReference type="ChEBI" id="CHEBI:15377"/>
        <dbReference type="ChEBI" id="CHEBI:15378"/>
        <dbReference type="ChEBI" id="CHEBI:59874"/>
        <dbReference type="ChEBI" id="CHEBI:78442"/>
        <dbReference type="ChEBI" id="CHEBI:138191"/>
        <dbReference type="EC" id="3.1.1.29"/>
    </reaction>
</comment>
<evidence type="ECO:0000256" key="2">
    <source>
        <dbReference type="ARBA" id="ARBA00022801"/>
    </source>
</evidence>
<dbReference type="OrthoDB" id="5184773at2"/>
<evidence type="ECO:0000256" key="4">
    <source>
        <dbReference type="SAM" id="MobiDB-lite"/>
    </source>
</evidence>
<dbReference type="Proteomes" id="UP000306985">
    <property type="component" value="Unassembled WGS sequence"/>
</dbReference>
<reference evidence="5 6" key="1">
    <citation type="submission" date="2019-05" db="EMBL/GenBank/DDBJ databases">
        <title>Nakamurella sp. N5BH11, whole genome shotgun sequence.</title>
        <authorList>
            <person name="Tuo L."/>
        </authorList>
    </citation>
    <scope>NUCLEOTIDE SEQUENCE [LARGE SCALE GENOMIC DNA]</scope>
    <source>
        <strain evidence="5 6">N5BH11</strain>
    </source>
</reference>
<protein>
    <recommendedName>
        <fullName evidence="1">peptidyl-tRNA hydrolase</fullName>
        <ecNumber evidence="1">3.1.1.29</ecNumber>
    </recommendedName>
</protein>
<dbReference type="EMBL" id="SZZH01000001">
    <property type="protein sequence ID" value="TKV61299.1"/>
    <property type="molecule type" value="Genomic_DNA"/>
</dbReference>
<comment type="caution">
    <text evidence="5">The sequence shown here is derived from an EMBL/GenBank/DDBJ whole genome shotgun (WGS) entry which is preliminary data.</text>
</comment>